<comment type="caution">
    <text evidence="1">The sequence shown here is derived from an EMBL/GenBank/DDBJ whole genome shotgun (WGS) entry which is preliminary data.</text>
</comment>
<keyword evidence="2" id="KW-1185">Reference proteome</keyword>
<proteinExistence type="predicted"/>
<reference evidence="1" key="1">
    <citation type="submission" date="2021-02" db="EMBL/GenBank/DDBJ databases">
        <authorList>
            <person name="Dougan E. K."/>
            <person name="Rhodes N."/>
            <person name="Thang M."/>
            <person name="Chan C."/>
        </authorList>
    </citation>
    <scope>NUCLEOTIDE SEQUENCE</scope>
</reference>
<evidence type="ECO:0000313" key="2">
    <source>
        <dbReference type="Proteomes" id="UP000604046"/>
    </source>
</evidence>
<dbReference type="Gene3D" id="1.25.40.10">
    <property type="entry name" value="Tetratricopeptide repeat domain"/>
    <property type="match status" value="1"/>
</dbReference>
<name>A0A812UZ27_9DINO</name>
<accession>A0A812UZ27</accession>
<gene>
    <name evidence="1" type="ORF">SNAT2548_LOCUS33542</name>
</gene>
<sequence length="306" mass="34395">MAGPDDVEETGETGEIVTELQQLMLFRRWSLFLPRLISESAKLNAAYTLMRQQRNPAFFDQLREKLHQILQDCEVLEASGQVCSVEGGLENVLQVVLQSLVFAAGFLHNRQFHKAFALGELCVQVSDHVADSAADMTFWRLLCRAFLGSAYLQLRRTADARHVLEEAQWLGESVEETARSMKAILGACSYALAQADLDESSIDQAGEHVDAAIAQMESNLWEVSQNKEDQEVISTILATLYHFRGHCDFLCDRFDLALSWYHRALKVLGEHRDLGIDTDAIVEHVKHDIQRAVCLKPKEAPHEASS</sequence>
<dbReference type="SUPFAM" id="SSF48452">
    <property type="entry name" value="TPR-like"/>
    <property type="match status" value="1"/>
</dbReference>
<organism evidence="1 2">
    <name type="scientific">Symbiodinium natans</name>
    <dbReference type="NCBI Taxonomy" id="878477"/>
    <lineage>
        <taxon>Eukaryota</taxon>
        <taxon>Sar</taxon>
        <taxon>Alveolata</taxon>
        <taxon>Dinophyceae</taxon>
        <taxon>Suessiales</taxon>
        <taxon>Symbiodiniaceae</taxon>
        <taxon>Symbiodinium</taxon>
    </lineage>
</organism>
<protein>
    <recommendedName>
        <fullName evidence="3">KIF-binding protein</fullName>
    </recommendedName>
</protein>
<dbReference type="EMBL" id="CAJNDS010002762">
    <property type="protein sequence ID" value="CAE7588632.1"/>
    <property type="molecule type" value="Genomic_DNA"/>
</dbReference>
<dbReference type="AlphaFoldDB" id="A0A812UZ27"/>
<dbReference type="Proteomes" id="UP000604046">
    <property type="component" value="Unassembled WGS sequence"/>
</dbReference>
<evidence type="ECO:0008006" key="3">
    <source>
        <dbReference type="Google" id="ProtNLM"/>
    </source>
</evidence>
<dbReference type="InterPro" id="IPR011990">
    <property type="entry name" value="TPR-like_helical_dom_sf"/>
</dbReference>
<evidence type="ECO:0000313" key="1">
    <source>
        <dbReference type="EMBL" id="CAE7588632.1"/>
    </source>
</evidence>
<dbReference type="OrthoDB" id="408336at2759"/>